<feature type="transmembrane region" description="Helical" evidence="1">
    <location>
        <begin position="100"/>
        <end position="118"/>
    </location>
</feature>
<dbReference type="AlphaFoldDB" id="A0A6N4TL63"/>
<feature type="transmembrane region" description="Helical" evidence="1">
    <location>
        <begin position="36"/>
        <end position="55"/>
    </location>
</feature>
<dbReference type="KEGG" id="aarg:Aargi30884_23700"/>
<proteinExistence type="predicted"/>
<dbReference type="Proteomes" id="UP000464754">
    <property type="component" value="Chromosome"/>
</dbReference>
<dbReference type="EMBL" id="AP019695">
    <property type="protein sequence ID" value="BBK23467.1"/>
    <property type="molecule type" value="Genomic_DNA"/>
</dbReference>
<reference evidence="3" key="1">
    <citation type="submission" date="2019-05" db="EMBL/GenBank/DDBJ databases">
        <title>Complete genome sequencing of Absiella argi strain JCM 30884.</title>
        <authorList>
            <person name="Sakamoto M."/>
            <person name="Murakami T."/>
            <person name="Mori H."/>
        </authorList>
    </citation>
    <scope>NUCLEOTIDE SEQUENCE [LARGE SCALE GENOMIC DNA]</scope>
    <source>
        <strain evidence="3">JCM 30884</strain>
    </source>
</reference>
<keyword evidence="3" id="KW-1185">Reference proteome</keyword>
<sequence>MKKSSFAAMVLGTVSLMLFALGMCMALIPEWDAFKPGIVFGCLGLVLLLMTLIIWRRMEHKQPIHISMKLVVTVIIGVIGTLTLGVGMCFSMVWGNMVQGIIIGFIGIIILILLIPVTKGIK</sequence>
<dbReference type="RefSeq" id="WP_118276997.1">
    <property type="nucleotide sequence ID" value="NZ_AP019695.1"/>
</dbReference>
<protein>
    <submittedName>
        <fullName evidence="2">Uncharacterized protein</fullName>
    </submittedName>
</protein>
<evidence type="ECO:0000313" key="2">
    <source>
        <dbReference type="EMBL" id="BBK23467.1"/>
    </source>
</evidence>
<gene>
    <name evidence="2" type="ORF">Aargi30884_23700</name>
</gene>
<accession>A0A6N4TL63</accession>
<name>A0A6N4TL63_9FIRM</name>
<evidence type="ECO:0000256" key="1">
    <source>
        <dbReference type="SAM" id="Phobius"/>
    </source>
</evidence>
<evidence type="ECO:0000313" key="3">
    <source>
        <dbReference type="Proteomes" id="UP000464754"/>
    </source>
</evidence>
<organism evidence="2 3">
    <name type="scientific">Amedibacterium intestinale</name>
    <dbReference type="NCBI Taxonomy" id="2583452"/>
    <lineage>
        <taxon>Bacteria</taxon>
        <taxon>Bacillati</taxon>
        <taxon>Bacillota</taxon>
        <taxon>Erysipelotrichia</taxon>
        <taxon>Erysipelotrichales</taxon>
        <taxon>Erysipelotrichaceae</taxon>
        <taxon>Amedibacterium</taxon>
    </lineage>
</organism>
<keyword evidence="1" id="KW-0472">Membrane</keyword>
<feature type="transmembrane region" description="Helical" evidence="1">
    <location>
        <begin position="67"/>
        <end position="94"/>
    </location>
</feature>
<keyword evidence="1" id="KW-1133">Transmembrane helix</keyword>
<keyword evidence="1" id="KW-0812">Transmembrane</keyword>